<organism evidence="2 3">
    <name type="scientific">Streptomyces macrosporus</name>
    <dbReference type="NCBI Taxonomy" id="44032"/>
    <lineage>
        <taxon>Bacteria</taxon>
        <taxon>Bacillati</taxon>
        <taxon>Actinomycetota</taxon>
        <taxon>Actinomycetes</taxon>
        <taxon>Kitasatosporales</taxon>
        <taxon>Streptomycetaceae</taxon>
        <taxon>Streptomyces</taxon>
    </lineage>
</organism>
<feature type="compositionally biased region" description="Low complexity" evidence="1">
    <location>
        <begin position="38"/>
        <end position="63"/>
    </location>
</feature>
<reference evidence="2 3" key="1">
    <citation type="journal article" date="2019" name="Int. J. Syst. Evol. Microbiol.">
        <title>The Global Catalogue of Microorganisms (GCM) 10K type strain sequencing project: providing services to taxonomists for standard genome sequencing and annotation.</title>
        <authorList>
            <consortium name="The Broad Institute Genomics Platform"/>
            <consortium name="The Broad Institute Genome Sequencing Center for Infectious Disease"/>
            <person name="Wu L."/>
            <person name="Ma J."/>
        </authorList>
    </citation>
    <scope>NUCLEOTIDE SEQUENCE [LARGE SCALE GENOMIC DNA]</scope>
    <source>
        <strain evidence="2 3">JCM 6305</strain>
    </source>
</reference>
<name>A0ABN3K3F0_9ACTN</name>
<feature type="region of interest" description="Disordered" evidence="1">
    <location>
        <begin position="22"/>
        <end position="72"/>
    </location>
</feature>
<gene>
    <name evidence="2" type="ORF">GCM10010405_33970</name>
</gene>
<evidence type="ECO:0000313" key="2">
    <source>
        <dbReference type="EMBL" id="GAA2447763.1"/>
    </source>
</evidence>
<proteinExistence type="predicted"/>
<evidence type="ECO:0000256" key="1">
    <source>
        <dbReference type="SAM" id="MobiDB-lite"/>
    </source>
</evidence>
<keyword evidence="3" id="KW-1185">Reference proteome</keyword>
<feature type="compositionally biased region" description="Pro residues" evidence="1">
    <location>
        <begin position="28"/>
        <end position="37"/>
    </location>
</feature>
<dbReference type="EMBL" id="BAAASZ010000025">
    <property type="protein sequence ID" value="GAA2447763.1"/>
    <property type="molecule type" value="Genomic_DNA"/>
</dbReference>
<protein>
    <submittedName>
        <fullName evidence="2">Uncharacterized protein</fullName>
    </submittedName>
</protein>
<accession>A0ABN3K3F0</accession>
<dbReference type="Proteomes" id="UP001501638">
    <property type="component" value="Unassembled WGS sequence"/>
</dbReference>
<evidence type="ECO:0000313" key="3">
    <source>
        <dbReference type="Proteomes" id="UP001501638"/>
    </source>
</evidence>
<sequence length="72" mass="7592">MWILTPPGIHERIFVADRAPVTVHHKNPQPPAAPATPPASAAWPQTPASHPAPATFAQQPPAASLQRRPAAP</sequence>
<comment type="caution">
    <text evidence="2">The sequence shown here is derived from an EMBL/GenBank/DDBJ whole genome shotgun (WGS) entry which is preliminary data.</text>
</comment>